<dbReference type="Gene3D" id="3.90.550.10">
    <property type="entry name" value="Spore Coat Polysaccharide Biosynthesis Protein SpsA, Chain A"/>
    <property type="match status" value="1"/>
</dbReference>
<dbReference type="GO" id="GO:0016758">
    <property type="term" value="F:hexosyltransferase activity"/>
    <property type="evidence" value="ECO:0007669"/>
    <property type="project" value="UniProtKB-ARBA"/>
</dbReference>
<dbReference type="InterPro" id="IPR029044">
    <property type="entry name" value="Nucleotide-diphossugar_trans"/>
</dbReference>
<dbReference type="EMBL" id="CAMXCT030006523">
    <property type="protein sequence ID" value="CAL4802614.1"/>
    <property type="molecule type" value="Genomic_DNA"/>
</dbReference>
<sequence length="282" mass="32597">MPCGIGFACNSAIRQSRGRFLCRFDADDVMFEERVERQVALLRHLPPEEQEKTIVGSGFLRMPQDATPRYTQWLNEMTEHQLMAQRFREVTLLHPTWMYHRKIWERVGGYTEDTSVGEDIVFFHKHLETGGLLRRVREPLLRYRCHPGQRSWRLPRRQVQNAKVAAFERQVLDADASAASAWCEGFGVLGAGRDARDFCKVLSPEKLRLVRAFYEVDPKKIGKSISFPMEGQAPHEVPIVEQSQLQLPFVVCVALERGYEVLEAIRRDQPDAQEGVDYFHLV</sequence>
<reference evidence="3" key="2">
    <citation type="submission" date="2024-04" db="EMBL/GenBank/DDBJ databases">
        <authorList>
            <person name="Chen Y."/>
            <person name="Shah S."/>
            <person name="Dougan E. K."/>
            <person name="Thang M."/>
            <person name="Chan C."/>
        </authorList>
    </citation>
    <scope>NUCLEOTIDE SEQUENCE [LARGE SCALE GENOMIC DNA]</scope>
</reference>
<evidence type="ECO:0000313" key="2">
    <source>
        <dbReference type="EMBL" id="CAI4015302.1"/>
    </source>
</evidence>
<dbReference type="InterPro" id="IPR001173">
    <property type="entry name" value="Glyco_trans_2-like"/>
</dbReference>
<dbReference type="EMBL" id="CAMXCT020006523">
    <property type="protein sequence ID" value="CAL1168677.1"/>
    <property type="molecule type" value="Genomic_DNA"/>
</dbReference>
<proteinExistence type="predicted"/>
<dbReference type="EMBL" id="CAMXCT010006523">
    <property type="protein sequence ID" value="CAI4015302.1"/>
    <property type="molecule type" value="Genomic_DNA"/>
</dbReference>
<keyword evidence="4" id="KW-1185">Reference proteome</keyword>
<protein>
    <recommendedName>
        <fullName evidence="1">Glycosyltransferase 2-like domain-containing protein</fullName>
    </recommendedName>
</protein>
<dbReference type="PANTHER" id="PTHR22916:SF3">
    <property type="entry name" value="UDP-GLCNAC:BETAGAL BETA-1,3-N-ACETYLGLUCOSAMINYLTRANSFERASE-LIKE PROTEIN 1"/>
    <property type="match status" value="1"/>
</dbReference>
<feature type="domain" description="Glycosyltransferase 2-like" evidence="1">
    <location>
        <begin position="5"/>
        <end position="47"/>
    </location>
</feature>
<dbReference type="PANTHER" id="PTHR22916">
    <property type="entry name" value="GLYCOSYLTRANSFERASE"/>
    <property type="match status" value="1"/>
</dbReference>
<dbReference type="AlphaFoldDB" id="A0A9P1DTQ8"/>
<dbReference type="OrthoDB" id="206708at2759"/>
<dbReference type="SUPFAM" id="SSF53448">
    <property type="entry name" value="Nucleotide-diphospho-sugar transferases"/>
    <property type="match status" value="1"/>
</dbReference>
<accession>A0A9P1DTQ8</accession>
<dbReference type="Pfam" id="PF00535">
    <property type="entry name" value="Glycos_transf_2"/>
    <property type="match status" value="1"/>
</dbReference>
<organism evidence="2">
    <name type="scientific">Cladocopium goreaui</name>
    <dbReference type="NCBI Taxonomy" id="2562237"/>
    <lineage>
        <taxon>Eukaryota</taxon>
        <taxon>Sar</taxon>
        <taxon>Alveolata</taxon>
        <taxon>Dinophyceae</taxon>
        <taxon>Suessiales</taxon>
        <taxon>Symbiodiniaceae</taxon>
        <taxon>Cladocopium</taxon>
    </lineage>
</organism>
<comment type="caution">
    <text evidence="2">The sequence shown here is derived from an EMBL/GenBank/DDBJ whole genome shotgun (WGS) entry which is preliminary data.</text>
</comment>
<name>A0A9P1DTQ8_9DINO</name>
<evidence type="ECO:0000259" key="1">
    <source>
        <dbReference type="Pfam" id="PF00535"/>
    </source>
</evidence>
<evidence type="ECO:0000313" key="4">
    <source>
        <dbReference type="Proteomes" id="UP001152797"/>
    </source>
</evidence>
<reference evidence="2" key="1">
    <citation type="submission" date="2022-10" db="EMBL/GenBank/DDBJ databases">
        <authorList>
            <person name="Chen Y."/>
            <person name="Dougan E. K."/>
            <person name="Chan C."/>
            <person name="Rhodes N."/>
            <person name="Thang M."/>
        </authorList>
    </citation>
    <scope>NUCLEOTIDE SEQUENCE</scope>
</reference>
<dbReference type="Proteomes" id="UP001152797">
    <property type="component" value="Unassembled WGS sequence"/>
</dbReference>
<evidence type="ECO:0000313" key="3">
    <source>
        <dbReference type="EMBL" id="CAL1168677.1"/>
    </source>
</evidence>
<gene>
    <name evidence="2" type="ORF">C1SCF055_LOCUS40138</name>
</gene>